<dbReference type="PANTHER" id="PTHR45625">
    <property type="entry name" value="PEPTIDYL-PROLYL CIS-TRANS ISOMERASE-RELATED"/>
    <property type="match status" value="1"/>
</dbReference>
<dbReference type="Pfam" id="PF00160">
    <property type="entry name" value="Pro_isomerase"/>
    <property type="match status" value="1"/>
</dbReference>
<name>A0A7D7WIM6_9MICO</name>
<evidence type="ECO:0000313" key="5">
    <source>
        <dbReference type="EMBL" id="QMU97330.1"/>
    </source>
</evidence>
<sequence>MLLSPRLRRSALVLTAAAALALTGCASSPDATEPGSSAPSSTATEASGTCSYPADDRPAAKPADAPASESAETAEATATIATSVGDLAVTLDAAKTPCTVNSFLSLAEQGYFDGTTCHRLTTDGIFVLQCGDPSATGSGGPGYSFADELDGSETYEAGTLAMANAGPDTNGSQFFVVYADSQLPPKYTVFGHLDEASTATVAEVAAAGTESGGTDGAPKTPVDIESVTQG</sequence>
<dbReference type="SUPFAM" id="SSF50891">
    <property type="entry name" value="Cyclophilin-like"/>
    <property type="match status" value="1"/>
</dbReference>
<keyword evidence="2" id="KW-0732">Signal</keyword>
<feature type="compositionally biased region" description="Low complexity" evidence="3">
    <location>
        <begin position="31"/>
        <end position="49"/>
    </location>
</feature>
<feature type="domain" description="PPIase cyclophilin-type" evidence="4">
    <location>
        <begin position="82"/>
        <end position="229"/>
    </location>
</feature>
<dbReference type="EMBL" id="CP043732">
    <property type="protein sequence ID" value="QMU97330.1"/>
    <property type="molecule type" value="Genomic_DNA"/>
</dbReference>
<dbReference type="InterPro" id="IPR029000">
    <property type="entry name" value="Cyclophilin-like_dom_sf"/>
</dbReference>
<evidence type="ECO:0000259" key="4">
    <source>
        <dbReference type="PROSITE" id="PS50072"/>
    </source>
</evidence>
<feature type="signal peptide" evidence="2">
    <location>
        <begin position="1"/>
        <end position="26"/>
    </location>
</feature>
<comment type="catalytic activity">
    <reaction evidence="2">
        <text>[protein]-peptidylproline (omega=180) = [protein]-peptidylproline (omega=0)</text>
        <dbReference type="Rhea" id="RHEA:16237"/>
        <dbReference type="Rhea" id="RHEA-COMP:10747"/>
        <dbReference type="Rhea" id="RHEA-COMP:10748"/>
        <dbReference type="ChEBI" id="CHEBI:83833"/>
        <dbReference type="ChEBI" id="CHEBI:83834"/>
        <dbReference type="EC" id="5.2.1.8"/>
    </reaction>
</comment>
<feature type="chain" id="PRO_5039763005" description="Peptidyl-prolyl cis-trans isomerase" evidence="2">
    <location>
        <begin position="27"/>
        <end position="230"/>
    </location>
</feature>
<dbReference type="EC" id="5.2.1.8" evidence="2"/>
<accession>A0A7D7WIM6</accession>
<organism evidence="5 6">
    <name type="scientific">Microbacterium esteraromaticum</name>
    <dbReference type="NCBI Taxonomy" id="57043"/>
    <lineage>
        <taxon>Bacteria</taxon>
        <taxon>Bacillati</taxon>
        <taxon>Actinomycetota</taxon>
        <taxon>Actinomycetes</taxon>
        <taxon>Micrococcales</taxon>
        <taxon>Microbacteriaceae</taxon>
        <taxon>Microbacterium</taxon>
    </lineage>
</organism>
<comment type="function">
    <text evidence="1 2">PPIases accelerate the folding of proteins. It catalyzes the cis-trans isomerization of proline imidic peptide bonds in oligopeptides.</text>
</comment>
<evidence type="ECO:0000256" key="2">
    <source>
        <dbReference type="RuleBase" id="RU363019"/>
    </source>
</evidence>
<dbReference type="GO" id="GO:0003755">
    <property type="term" value="F:peptidyl-prolyl cis-trans isomerase activity"/>
    <property type="evidence" value="ECO:0007669"/>
    <property type="project" value="UniProtKB-UniRule"/>
</dbReference>
<comment type="similarity">
    <text evidence="2">Belongs to the cyclophilin-type PPIase family.</text>
</comment>
<dbReference type="CDD" id="cd00317">
    <property type="entry name" value="cyclophilin"/>
    <property type="match status" value="1"/>
</dbReference>
<keyword evidence="2 5" id="KW-0413">Isomerase</keyword>
<dbReference type="PANTHER" id="PTHR45625:SF3">
    <property type="entry name" value="PEPTIDYL-PROLYL CIS-TRANS ISOMERASE B-RELATED"/>
    <property type="match status" value="1"/>
</dbReference>
<gene>
    <name evidence="5" type="ORF">FVO59_08940</name>
</gene>
<proteinExistence type="inferred from homology"/>
<dbReference type="PRINTS" id="PR00153">
    <property type="entry name" value="CSAPPISMRASE"/>
</dbReference>
<dbReference type="Gene3D" id="2.40.100.10">
    <property type="entry name" value="Cyclophilin-like"/>
    <property type="match status" value="1"/>
</dbReference>
<feature type="region of interest" description="Disordered" evidence="3">
    <location>
        <begin position="28"/>
        <end position="71"/>
    </location>
</feature>
<evidence type="ECO:0000313" key="6">
    <source>
        <dbReference type="Proteomes" id="UP000515708"/>
    </source>
</evidence>
<dbReference type="PROSITE" id="PS50072">
    <property type="entry name" value="CSA_PPIASE_2"/>
    <property type="match status" value="1"/>
</dbReference>
<dbReference type="PROSITE" id="PS51257">
    <property type="entry name" value="PROKAR_LIPOPROTEIN"/>
    <property type="match status" value="1"/>
</dbReference>
<feature type="compositionally biased region" description="Low complexity" evidence="3">
    <location>
        <begin position="60"/>
        <end position="71"/>
    </location>
</feature>
<reference evidence="5 6" key="1">
    <citation type="journal article" date="2020" name="Front. Microbiol.">
        <title>Design of Bacterial Strain-Specific qPCR Assays Using NGS Data and Publicly Available Resources and Its Application to Track Biocontrol Strains.</title>
        <authorList>
            <person name="Hernandez I."/>
            <person name="Sant C."/>
            <person name="Martinez R."/>
            <person name="Fernandez C."/>
        </authorList>
    </citation>
    <scope>NUCLEOTIDE SEQUENCE [LARGE SCALE GENOMIC DNA]</scope>
    <source>
        <strain evidence="5 6">B24</strain>
    </source>
</reference>
<feature type="region of interest" description="Disordered" evidence="3">
    <location>
        <begin position="206"/>
        <end position="230"/>
    </location>
</feature>
<dbReference type="InterPro" id="IPR044666">
    <property type="entry name" value="Cyclophilin_A-like"/>
</dbReference>
<dbReference type="InterPro" id="IPR002130">
    <property type="entry name" value="Cyclophilin-type_PPIase_dom"/>
</dbReference>
<keyword evidence="2" id="KW-0697">Rotamase</keyword>
<evidence type="ECO:0000256" key="1">
    <source>
        <dbReference type="ARBA" id="ARBA00002388"/>
    </source>
</evidence>
<protein>
    <recommendedName>
        <fullName evidence="2">Peptidyl-prolyl cis-trans isomerase</fullName>
        <shortName evidence="2">PPIase</shortName>
        <ecNumber evidence="2">5.2.1.8</ecNumber>
    </recommendedName>
</protein>
<dbReference type="RefSeq" id="WP_182252324.1">
    <property type="nucleotide sequence ID" value="NZ_CP043732.1"/>
</dbReference>
<evidence type="ECO:0000256" key="3">
    <source>
        <dbReference type="SAM" id="MobiDB-lite"/>
    </source>
</evidence>
<dbReference type="Proteomes" id="UP000515708">
    <property type="component" value="Chromosome"/>
</dbReference>
<dbReference type="AlphaFoldDB" id="A0A7D7WIM6"/>